<accession>A0A1H8SXX6</accession>
<protein>
    <submittedName>
        <fullName evidence="2">LGFP repeat-containing protein</fullName>
    </submittedName>
</protein>
<evidence type="ECO:0000313" key="3">
    <source>
        <dbReference type="Proteomes" id="UP000198960"/>
    </source>
</evidence>
<dbReference type="Pfam" id="PF08310">
    <property type="entry name" value="LGFP"/>
    <property type="match status" value="4"/>
</dbReference>
<dbReference type="EMBL" id="FOEE01000005">
    <property type="protein sequence ID" value="SEO83630.1"/>
    <property type="molecule type" value="Genomic_DNA"/>
</dbReference>
<evidence type="ECO:0000256" key="1">
    <source>
        <dbReference type="SAM" id="SignalP"/>
    </source>
</evidence>
<dbReference type="InterPro" id="IPR013207">
    <property type="entry name" value="LGFP"/>
</dbReference>
<dbReference type="STRING" id="673521.SAMN05660991_01921"/>
<keyword evidence="3" id="KW-1185">Reference proteome</keyword>
<gene>
    <name evidence="2" type="ORF">SAMN05660991_01921</name>
</gene>
<dbReference type="AlphaFoldDB" id="A0A1H8SXX6"/>
<feature type="signal peptide" evidence="1">
    <location>
        <begin position="1"/>
        <end position="30"/>
    </location>
</feature>
<dbReference type="RefSeq" id="WP_170861034.1">
    <property type="nucleotide sequence ID" value="NZ_FOEE01000005.1"/>
</dbReference>
<name>A0A1H8SXX6_9ACTN</name>
<evidence type="ECO:0000313" key="2">
    <source>
        <dbReference type="EMBL" id="SEO83630.1"/>
    </source>
</evidence>
<dbReference type="Proteomes" id="UP000198960">
    <property type="component" value="Unassembled WGS sequence"/>
</dbReference>
<keyword evidence="1" id="KW-0732">Signal</keyword>
<feature type="chain" id="PRO_5011783581" evidence="1">
    <location>
        <begin position="31"/>
        <end position="525"/>
    </location>
</feature>
<proteinExistence type="predicted"/>
<organism evidence="2 3">
    <name type="scientific">Trujillonella endophytica</name>
    <dbReference type="NCBI Taxonomy" id="673521"/>
    <lineage>
        <taxon>Bacteria</taxon>
        <taxon>Bacillati</taxon>
        <taxon>Actinomycetota</taxon>
        <taxon>Actinomycetes</taxon>
        <taxon>Geodermatophilales</taxon>
        <taxon>Geodermatophilaceae</taxon>
        <taxon>Trujillonella</taxon>
    </lineage>
</organism>
<reference evidence="3" key="1">
    <citation type="submission" date="2016-10" db="EMBL/GenBank/DDBJ databases">
        <authorList>
            <person name="Varghese N."/>
            <person name="Submissions S."/>
        </authorList>
    </citation>
    <scope>NUCLEOTIDE SEQUENCE [LARGE SCALE GENOMIC DNA]</scope>
    <source>
        <strain evidence="3">DSM 45413</strain>
    </source>
</reference>
<sequence>MLVRHRGGALAALLIVFLTAALVHAPAAVAAPVCTQADPVVRRHCELGGATGFLGAPTTAVLTAPDGVGRFQYYAGGSIYWTPATGAREVHGAILAKWASLGWERSVLGYPVTDELTAPDGIGRGSFFQGGAVYWTPATGAHEVHGAIFAKWRSMGLERSVLGYPITDELTAPDGIGRGSFFQGGAVYWTPATGAHEVHGAILGTWRSMGLERSVLGYPITDEYDVVAGRQSDFQGGFLRWTAATGAVRTAVLGPYDRSGTWVTRFRFSREFAGANPPITPATVDAMADAGVDTVYLQAAADDPRYPDLISPDLLGQFLTRSHARGMQVVAWYLPHLTDVDADLRRLRAMVDFRAGGQAFDAVAVDIEDLSVADVDLRNARLVDLSVRLAAAAPTTTLGAIVLPPVVTDVLNTAYWPRFPWRQLAPHYQVWMPMAYWSNRTAASGWRDAYRYTSENIARVRAHLGEPCAAVSVIGGFGVDLPAADYAAMARAAADQGAIGVSVFDWTTTPAASWPPLRDYAVRGC</sequence>